<reference evidence="2 3" key="1">
    <citation type="submission" date="2013-10" db="EMBL/GenBank/DDBJ databases">
        <authorList>
            <person name="Wang G."/>
            <person name="Zhuang W."/>
        </authorList>
    </citation>
    <scope>NUCLEOTIDE SEQUENCE [LARGE SCALE GENOMIC DNA]</scope>
    <source>
        <strain evidence="2 3">DSM 20118</strain>
    </source>
</reference>
<sequence length="82" mass="8807">MPSPGPARTGSEDDAATELAQEQLRALRVQARDRTGRWLSWEKPDPSAVSWQLALGCAAVALLLVLVAVGAVTVVRWLAGLW</sequence>
<protein>
    <submittedName>
        <fullName evidence="2">Uncharacterized protein</fullName>
    </submittedName>
</protein>
<feature type="transmembrane region" description="Helical" evidence="1">
    <location>
        <begin position="53"/>
        <end position="79"/>
    </location>
</feature>
<evidence type="ECO:0000256" key="1">
    <source>
        <dbReference type="SAM" id="Phobius"/>
    </source>
</evidence>
<accession>A0A0A0B8Y4</accession>
<dbReference type="Proteomes" id="UP000029833">
    <property type="component" value="Unassembled WGS sequence"/>
</dbReference>
<keyword evidence="1" id="KW-0472">Membrane</keyword>
<proteinExistence type="predicted"/>
<evidence type="ECO:0000313" key="3">
    <source>
        <dbReference type="Proteomes" id="UP000029833"/>
    </source>
</evidence>
<keyword evidence="1" id="KW-1133">Transmembrane helix</keyword>
<name>A0A0A0B8Y4_9CELL</name>
<dbReference type="RefSeq" id="WP_034631416.1">
    <property type="nucleotide sequence ID" value="NZ_AXNT01000088.1"/>
</dbReference>
<organism evidence="2 3">
    <name type="scientific">Cellulomonas cellasea DSM 20118</name>
    <dbReference type="NCBI Taxonomy" id="1408250"/>
    <lineage>
        <taxon>Bacteria</taxon>
        <taxon>Bacillati</taxon>
        <taxon>Actinomycetota</taxon>
        <taxon>Actinomycetes</taxon>
        <taxon>Micrococcales</taxon>
        <taxon>Cellulomonadaceae</taxon>
        <taxon>Cellulomonas</taxon>
    </lineage>
</organism>
<evidence type="ECO:0000313" key="2">
    <source>
        <dbReference type="EMBL" id="KGM01711.1"/>
    </source>
</evidence>
<keyword evidence="3" id="KW-1185">Reference proteome</keyword>
<dbReference type="AlphaFoldDB" id="A0A0A0B8Y4"/>
<comment type="caution">
    <text evidence="2">The sequence shown here is derived from an EMBL/GenBank/DDBJ whole genome shotgun (WGS) entry which is preliminary data.</text>
</comment>
<dbReference type="EMBL" id="AXNT01000088">
    <property type="protein sequence ID" value="KGM01711.1"/>
    <property type="molecule type" value="Genomic_DNA"/>
</dbReference>
<gene>
    <name evidence="2" type="ORF">Q760_17870</name>
</gene>
<keyword evidence="1" id="KW-0812">Transmembrane</keyword>